<name>A0ABW2TNQ9_9PSEU</name>
<dbReference type="Proteomes" id="UP001596512">
    <property type="component" value="Unassembled WGS sequence"/>
</dbReference>
<sequence length="172" mass="18847">MEADHHSRAVGGDGIRWVRVDDIGRTGHGMEPYPLRAPRQTPGGDSPRLEYEMTLTTTGPVKVLAYLSPRNNVFATDGLKYAVSIDGQAPQVVNTTTATGANDTTMNKQWERNTSDNVNLTATTHVVDRPGRHVLKFWMVDPTVVVQKIVVDTGGVLPSYFGPPESRRYSAV</sequence>
<feature type="domain" description="Gylcosyl hydrolase 115 C-terminal" evidence="2">
    <location>
        <begin position="1"/>
        <end position="165"/>
    </location>
</feature>
<dbReference type="Gene3D" id="2.60.120.1620">
    <property type="match status" value="1"/>
</dbReference>
<gene>
    <name evidence="3" type="ORF">ACFQV2_15070</name>
</gene>
<proteinExistence type="predicted"/>
<dbReference type="PANTHER" id="PTHR37842">
    <property type="match status" value="1"/>
</dbReference>
<accession>A0ABW2TNQ9</accession>
<evidence type="ECO:0000313" key="4">
    <source>
        <dbReference type="Proteomes" id="UP001596512"/>
    </source>
</evidence>
<reference evidence="4" key="1">
    <citation type="journal article" date="2019" name="Int. J. Syst. Evol. Microbiol.">
        <title>The Global Catalogue of Microorganisms (GCM) 10K type strain sequencing project: providing services to taxonomists for standard genome sequencing and annotation.</title>
        <authorList>
            <consortium name="The Broad Institute Genomics Platform"/>
            <consortium name="The Broad Institute Genome Sequencing Center for Infectious Disease"/>
            <person name="Wu L."/>
            <person name="Ma J."/>
        </authorList>
    </citation>
    <scope>NUCLEOTIDE SEQUENCE [LARGE SCALE GENOMIC DNA]</scope>
    <source>
        <strain evidence="4">JCM 17695</strain>
    </source>
</reference>
<dbReference type="InterPro" id="IPR041437">
    <property type="entry name" value="GH115_C"/>
</dbReference>
<evidence type="ECO:0000259" key="2">
    <source>
        <dbReference type="Pfam" id="PF17829"/>
    </source>
</evidence>
<feature type="region of interest" description="Disordered" evidence="1">
    <location>
        <begin position="26"/>
        <end position="46"/>
    </location>
</feature>
<evidence type="ECO:0000256" key="1">
    <source>
        <dbReference type="SAM" id="MobiDB-lite"/>
    </source>
</evidence>
<organism evidence="3 4">
    <name type="scientific">Actinokineospora soli</name>
    <dbReference type="NCBI Taxonomy" id="1048753"/>
    <lineage>
        <taxon>Bacteria</taxon>
        <taxon>Bacillati</taxon>
        <taxon>Actinomycetota</taxon>
        <taxon>Actinomycetes</taxon>
        <taxon>Pseudonocardiales</taxon>
        <taxon>Pseudonocardiaceae</taxon>
        <taxon>Actinokineospora</taxon>
    </lineage>
</organism>
<comment type="caution">
    <text evidence="3">The sequence shown here is derived from an EMBL/GenBank/DDBJ whole genome shotgun (WGS) entry which is preliminary data.</text>
</comment>
<dbReference type="PANTHER" id="PTHR37842:SF2">
    <property type="entry name" value="GYLCOSYL HYDROLASE 115 C-TERMINAL DOMAIN-CONTAINING PROTEIN"/>
    <property type="match status" value="1"/>
</dbReference>
<dbReference type="EMBL" id="JBHTEY010000004">
    <property type="protein sequence ID" value="MFC7614650.1"/>
    <property type="molecule type" value="Genomic_DNA"/>
</dbReference>
<keyword evidence="4" id="KW-1185">Reference proteome</keyword>
<dbReference type="Pfam" id="PF17829">
    <property type="entry name" value="GH115_C"/>
    <property type="match status" value="1"/>
</dbReference>
<protein>
    <recommendedName>
        <fullName evidence="2">Gylcosyl hydrolase 115 C-terminal domain-containing protein</fullName>
    </recommendedName>
</protein>
<evidence type="ECO:0000313" key="3">
    <source>
        <dbReference type="EMBL" id="MFC7614650.1"/>
    </source>
</evidence>